<evidence type="ECO:0000256" key="5">
    <source>
        <dbReference type="ARBA" id="ARBA00023136"/>
    </source>
</evidence>
<name>A0A1M5ZBM0_9BURK</name>
<gene>
    <name evidence="7" type="ORF">SAMN04488135_113136</name>
</gene>
<keyword evidence="8" id="KW-1185">Reference proteome</keyword>
<evidence type="ECO:0000256" key="3">
    <source>
        <dbReference type="ARBA" id="ARBA00022692"/>
    </source>
</evidence>
<evidence type="ECO:0000256" key="4">
    <source>
        <dbReference type="ARBA" id="ARBA00022989"/>
    </source>
</evidence>
<keyword evidence="3 6" id="KW-0812">Transmembrane</keyword>
<dbReference type="GO" id="GO:0005886">
    <property type="term" value="C:plasma membrane"/>
    <property type="evidence" value="ECO:0007669"/>
    <property type="project" value="UniProtKB-SubCell"/>
</dbReference>
<keyword evidence="4 6" id="KW-1133">Transmembrane helix</keyword>
<feature type="transmembrane region" description="Helical" evidence="6">
    <location>
        <begin position="289"/>
        <end position="310"/>
    </location>
</feature>
<proteinExistence type="predicted"/>
<dbReference type="InterPro" id="IPR022791">
    <property type="entry name" value="L-PG_synthase/AglD"/>
</dbReference>
<evidence type="ECO:0000313" key="7">
    <source>
        <dbReference type="EMBL" id="SHI21616.1"/>
    </source>
</evidence>
<feature type="transmembrane region" description="Helical" evidence="6">
    <location>
        <begin position="94"/>
        <end position="117"/>
    </location>
</feature>
<feature type="transmembrane region" description="Helical" evidence="6">
    <location>
        <begin position="55"/>
        <end position="74"/>
    </location>
</feature>
<feature type="transmembrane region" description="Helical" evidence="6">
    <location>
        <begin position="240"/>
        <end position="258"/>
    </location>
</feature>
<comment type="subcellular location">
    <subcellularLocation>
        <location evidence="1">Cell membrane</location>
        <topology evidence="1">Multi-pass membrane protein</topology>
    </subcellularLocation>
</comment>
<reference evidence="7 8" key="1">
    <citation type="submission" date="2016-11" db="EMBL/GenBank/DDBJ databases">
        <authorList>
            <person name="Jaros S."/>
            <person name="Januszkiewicz K."/>
            <person name="Wedrychowicz H."/>
        </authorList>
    </citation>
    <scope>NUCLEOTIDE SEQUENCE [LARGE SCALE GENOMIC DNA]</scope>
    <source>
        <strain evidence="7 8">CGMCC 1.10190</strain>
    </source>
</reference>
<dbReference type="RefSeq" id="WP_073106991.1">
    <property type="nucleotide sequence ID" value="NZ_FQXE01000013.1"/>
</dbReference>
<dbReference type="Pfam" id="PF03706">
    <property type="entry name" value="LPG_synthase_TM"/>
    <property type="match status" value="1"/>
</dbReference>
<feature type="transmembrane region" description="Helical" evidence="6">
    <location>
        <begin position="138"/>
        <end position="160"/>
    </location>
</feature>
<accession>A0A1M5ZBM0</accession>
<organism evidence="7 8">
    <name type="scientific">Pollutimonas bauzanensis</name>
    <dbReference type="NCBI Taxonomy" id="658167"/>
    <lineage>
        <taxon>Bacteria</taxon>
        <taxon>Pseudomonadati</taxon>
        <taxon>Pseudomonadota</taxon>
        <taxon>Betaproteobacteria</taxon>
        <taxon>Burkholderiales</taxon>
        <taxon>Alcaligenaceae</taxon>
        <taxon>Pollutimonas</taxon>
    </lineage>
</organism>
<feature type="transmembrane region" description="Helical" evidence="6">
    <location>
        <begin position="20"/>
        <end position="43"/>
    </location>
</feature>
<keyword evidence="5 6" id="KW-0472">Membrane</keyword>
<feature type="transmembrane region" description="Helical" evidence="6">
    <location>
        <begin position="172"/>
        <end position="193"/>
    </location>
</feature>
<dbReference type="AlphaFoldDB" id="A0A1M5ZBM0"/>
<feature type="transmembrane region" description="Helical" evidence="6">
    <location>
        <begin position="214"/>
        <end position="234"/>
    </location>
</feature>
<dbReference type="EMBL" id="FQXE01000013">
    <property type="protein sequence ID" value="SHI21616.1"/>
    <property type="molecule type" value="Genomic_DNA"/>
</dbReference>
<evidence type="ECO:0000313" key="8">
    <source>
        <dbReference type="Proteomes" id="UP000184226"/>
    </source>
</evidence>
<keyword evidence="2" id="KW-1003">Cell membrane</keyword>
<evidence type="ECO:0000256" key="1">
    <source>
        <dbReference type="ARBA" id="ARBA00004651"/>
    </source>
</evidence>
<sequence length="327" mass="35616">MSAPRWRSVFAWIKRHWGVIRKVLTGCFVALILTLLGMAVVEIDWREVLAAIHKLPGRALWLAALITAASYTVYSSFDLLGKWYTEHGLAWWRTMMVGFISYAFTMSMGAPVGGLGLRLRLYAKQGLQQGVIMRVMGLSLTTNWMGYTLLAGAIFAAGMVELPPGWKLDNGPLRLIGAAMVAAGCAYLGLCAFSRTRSWTVLGHEIELPSIGMAALQISLAILNWMLIGAVIYVLLQQRIAYPMVLGALLISAIAGALAHIPGGIGVIESVFIALLGASMGRAEILGSLLVYRAIYYLAPLLLAGTWYLATEVKMRKFARHANCSPK</sequence>
<evidence type="ECO:0000256" key="6">
    <source>
        <dbReference type="SAM" id="Phobius"/>
    </source>
</evidence>
<protein>
    <recommendedName>
        <fullName evidence="9">Lysylphosphatidylglycerol synthase TM region</fullName>
    </recommendedName>
</protein>
<dbReference type="STRING" id="658167.SAMN04488135_113136"/>
<evidence type="ECO:0008006" key="9">
    <source>
        <dbReference type="Google" id="ProtNLM"/>
    </source>
</evidence>
<dbReference type="Proteomes" id="UP000184226">
    <property type="component" value="Unassembled WGS sequence"/>
</dbReference>
<evidence type="ECO:0000256" key="2">
    <source>
        <dbReference type="ARBA" id="ARBA00022475"/>
    </source>
</evidence>